<gene>
    <name evidence="1" type="ORF">OIU77_027584</name>
</gene>
<dbReference type="Proteomes" id="UP001141253">
    <property type="component" value="Chromosome 3"/>
</dbReference>
<comment type="caution">
    <text evidence="1">The sequence shown here is derived from an EMBL/GenBank/DDBJ whole genome shotgun (WGS) entry which is preliminary data.</text>
</comment>
<name>A0ABQ9BSB4_9ROSI</name>
<reference evidence="1" key="2">
    <citation type="journal article" date="2023" name="Int. J. Mol. Sci.">
        <title>De Novo Assembly and Annotation of 11 Diverse Shrub Willow (Salix) Genomes Reveals Novel Gene Organization in Sex-Linked Regions.</title>
        <authorList>
            <person name="Hyden B."/>
            <person name="Feng K."/>
            <person name="Yates T.B."/>
            <person name="Jawdy S."/>
            <person name="Cereghino C."/>
            <person name="Smart L.B."/>
            <person name="Muchero W."/>
        </authorList>
    </citation>
    <scope>NUCLEOTIDE SEQUENCE</scope>
    <source>
        <tissue evidence="1">Shoot tip</tissue>
    </source>
</reference>
<protein>
    <submittedName>
        <fullName evidence="1">Uncharacterized protein</fullName>
    </submittedName>
</protein>
<keyword evidence="2" id="KW-1185">Reference proteome</keyword>
<accession>A0ABQ9BSB4</accession>
<sequence>MLSIAIQPLYPTPCFQTISESKTRTNVERSEKTVLLLLGSVCCFKN</sequence>
<evidence type="ECO:0000313" key="1">
    <source>
        <dbReference type="EMBL" id="KAJ6389272.1"/>
    </source>
</evidence>
<organism evidence="1 2">
    <name type="scientific">Salix suchowensis</name>
    <dbReference type="NCBI Taxonomy" id="1278906"/>
    <lineage>
        <taxon>Eukaryota</taxon>
        <taxon>Viridiplantae</taxon>
        <taxon>Streptophyta</taxon>
        <taxon>Embryophyta</taxon>
        <taxon>Tracheophyta</taxon>
        <taxon>Spermatophyta</taxon>
        <taxon>Magnoliopsida</taxon>
        <taxon>eudicotyledons</taxon>
        <taxon>Gunneridae</taxon>
        <taxon>Pentapetalae</taxon>
        <taxon>rosids</taxon>
        <taxon>fabids</taxon>
        <taxon>Malpighiales</taxon>
        <taxon>Salicaceae</taxon>
        <taxon>Saliceae</taxon>
        <taxon>Salix</taxon>
    </lineage>
</organism>
<reference evidence="1" key="1">
    <citation type="submission" date="2022-10" db="EMBL/GenBank/DDBJ databases">
        <authorList>
            <person name="Hyden B.L."/>
            <person name="Feng K."/>
            <person name="Yates T."/>
            <person name="Jawdy S."/>
            <person name="Smart L.B."/>
            <person name="Muchero W."/>
        </authorList>
    </citation>
    <scope>NUCLEOTIDE SEQUENCE</scope>
    <source>
        <tissue evidence="1">Shoot tip</tissue>
    </source>
</reference>
<dbReference type="EMBL" id="JAPFFI010000007">
    <property type="protein sequence ID" value="KAJ6389272.1"/>
    <property type="molecule type" value="Genomic_DNA"/>
</dbReference>
<proteinExistence type="predicted"/>
<evidence type="ECO:0000313" key="2">
    <source>
        <dbReference type="Proteomes" id="UP001141253"/>
    </source>
</evidence>
<feature type="non-terminal residue" evidence="1">
    <location>
        <position position="46"/>
    </location>
</feature>